<name>A0A433D7S6_9FUNG</name>
<keyword evidence="2" id="KW-1185">Reference proteome</keyword>
<evidence type="ECO:0000313" key="2">
    <source>
        <dbReference type="Proteomes" id="UP000268093"/>
    </source>
</evidence>
<dbReference type="Proteomes" id="UP000268093">
    <property type="component" value="Unassembled WGS sequence"/>
</dbReference>
<protein>
    <submittedName>
        <fullName evidence="1">Uncharacterized protein</fullName>
    </submittedName>
</protein>
<organism evidence="1 2">
    <name type="scientific">Jimgerdemannia flammicorona</name>
    <dbReference type="NCBI Taxonomy" id="994334"/>
    <lineage>
        <taxon>Eukaryota</taxon>
        <taxon>Fungi</taxon>
        <taxon>Fungi incertae sedis</taxon>
        <taxon>Mucoromycota</taxon>
        <taxon>Mucoromycotina</taxon>
        <taxon>Endogonomycetes</taxon>
        <taxon>Endogonales</taxon>
        <taxon>Endogonaceae</taxon>
        <taxon>Jimgerdemannia</taxon>
    </lineage>
</organism>
<dbReference type="EMBL" id="RBNI01005230">
    <property type="protein sequence ID" value="RUP46912.1"/>
    <property type="molecule type" value="Genomic_DNA"/>
</dbReference>
<sequence length="135" mass="14490">MTAVQELTLYFHDGDAGADHDTLDLNQLAGFIVHDGVDPGDGVNDVTDLQELSTVEHTEPVGQVDQLEQVTVDDLGEDRLDDGFPANNDGEIHRGGDDLVAMVNVQLRLIAHGLAELLDRDGVHALAVADELGRD</sequence>
<proteinExistence type="predicted"/>
<gene>
    <name evidence="1" type="ORF">BC936DRAFT_146380</name>
</gene>
<evidence type="ECO:0000313" key="1">
    <source>
        <dbReference type="EMBL" id="RUP46912.1"/>
    </source>
</evidence>
<accession>A0A433D7S6</accession>
<dbReference type="AlphaFoldDB" id="A0A433D7S6"/>
<comment type="caution">
    <text evidence="1">The sequence shown here is derived from an EMBL/GenBank/DDBJ whole genome shotgun (WGS) entry which is preliminary data.</text>
</comment>
<reference evidence="1 2" key="1">
    <citation type="journal article" date="2018" name="New Phytol.">
        <title>Phylogenomics of Endogonaceae and evolution of mycorrhizas within Mucoromycota.</title>
        <authorList>
            <person name="Chang Y."/>
            <person name="Desiro A."/>
            <person name="Na H."/>
            <person name="Sandor L."/>
            <person name="Lipzen A."/>
            <person name="Clum A."/>
            <person name="Barry K."/>
            <person name="Grigoriev I.V."/>
            <person name="Martin F.M."/>
            <person name="Stajich J.E."/>
            <person name="Smith M.E."/>
            <person name="Bonito G."/>
            <person name="Spatafora J.W."/>
        </authorList>
    </citation>
    <scope>NUCLEOTIDE SEQUENCE [LARGE SCALE GENOMIC DNA]</scope>
    <source>
        <strain evidence="1 2">GMNB39</strain>
    </source>
</reference>